<feature type="domain" description="MucBP" evidence="3">
    <location>
        <begin position="350"/>
        <end position="418"/>
    </location>
</feature>
<proteinExistence type="predicted"/>
<protein>
    <submittedName>
        <fullName evidence="4">Cell surface protein</fullName>
    </submittedName>
</protein>
<evidence type="ECO:0000259" key="3">
    <source>
        <dbReference type="Pfam" id="PF06458"/>
    </source>
</evidence>
<gene>
    <name evidence="4" type="ORF">LMUR_03387</name>
</gene>
<sequence>MYQKQGSTAGTNQNGHHLLPATGDSTRSLPLLIFSLVFIVSALFIGLRKRKWFHYLLAFVVFSSLFFISPVADAEKTSSIKSATSASVPQNQPFTQQPEKINGFDYVGYIPIFNSDKDLAAPVTINYVDENSKHIHDPQTLKGEYGAKYDASTTAYKLKINGYTLDVDKLPNNATGTFSNKSQTVTYVYKKNPVTAAGITVRYVDENGVEIHAAQTLKGNIGEGFDVSTSKYKLIIDGYTLDQDRLPTNTTGTLTDQPQTVTYVYEQDPVPAGDVTIRYVDGDGNTIHDAKTISGNVGDNYDASTSEYKLAIDGYTLDQTQLPTNATGTLTDQPQTVTYVYEQDPVPAGDVTIRYVDGDGNTIHDAKTISGNVGDNYDASTSEYKLAIDGYTLDQTQLPNNATGTLTDQPQTVTYVYEQDPVPAGDVTIRYIDGDGNTIHDAKTISGNVGDNYDASTSEYKLAIDGYTLDQTQLPNNATGTLTDQPQTVTYVYEAEDATITIRFTDVNGNPYQAYDLTTFGDGSLSAEYPNLEQYSYQLDYDQSIHLQNSTIPDITVPTKIGDSYTLPDKVRFYILDPNGNRVDELHYYDENSAGHEIFSLSNGSRVPTNVSGTVTQPNTVITYTLSTDVGFIPEP</sequence>
<comment type="caution">
    <text evidence="4">The sequence shown here is derived from an EMBL/GenBank/DDBJ whole genome shotgun (WGS) entry which is preliminary data.</text>
</comment>
<keyword evidence="2" id="KW-1133">Transmembrane helix</keyword>
<dbReference type="EMBL" id="AODG01000004">
    <property type="protein sequence ID" value="EUJ30088.1"/>
    <property type="molecule type" value="Genomic_DNA"/>
</dbReference>
<dbReference type="Pfam" id="PF06458">
    <property type="entry name" value="MucBP"/>
    <property type="match status" value="5"/>
</dbReference>
<feature type="transmembrane region" description="Helical" evidence="2">
    <location>
        <begin position="28"/>
        <end position="45"/>
    </location>
</feature>
<evidence type="ECO:0000313" key="4">
    <source>
        <dbReference type="EMBL" id="EUJ30088.1"/>
    </source>
</evidence>
<dbReference type="InterPro" id="IPR009459">
    <property type="entry name" value="MucBP_dom"/>
</dbReference>
<name>A0A829RAC5_LISGR</name>
<feature type="domain" description="MucBP" evidence="3">
    <location>
        <begin position="199"/>
        <end position="266"/>
    </location>
</feature>
<dbReference type="AlphaFoldDB" id="A0A829RAC5"/>
<dbReference type="Gene3D" id="3.10.20.320">
    <property type="entry name" value="Putative peptidoglycan bound protein (lpxtg motif)"/>
    <property type="match status" value="5"/>
</dbReference>
<feature type="transmembrane region" description="Helical" evidence="2">
    <location>
        <begin position="52"/>
        <end position="72"/>
    </location>
</feature>
<feature type="domain" description="MucBP" evidence="3">
    <location>
        <begin position="274"/>
        <end position="342"/>
    </location>
</feature>
<evidence type="ECO:0000313" key="5">
    <source>
        <dbReference type="Proteomes" id="UP000019251"/>
    </source>
</evidence>
<dbReference type="Proteomes" id="UP000019251">
    <property type="component" value="Unassembled WGS sequence"/>
</dbReference>
<feature type="domain" description="MucBP" evidence="3">
    <location>
        <begin position="122"/>
        <end position="190"/>
    </location>
</feature>
<keyword evidence="2" id="KW-0812">Transmembrane</keyword>
<feature type="domain" description="MucBP" evidence="3">
    <location>
        <begin position="426"/>
        <end position="494"/>
    </location>
</feature>
<keyword evidence="2" id="KW-0472">Membrane</keyword>
<organism evidence="4 5">
    <name type="scientific">Listeria grayi FSL F6-1183</name>
    <dbReference type="NCBI Taxonomy" id="1265827"/>
    <lineage>
        <taxon>Bacteria</taxon>
        <taxon>Bacillati</taxon>
        <taxon>Bacillota</taxon>
        <taxon>Bacilli</taxon>
        <taxon>Bacillales</taxon>
        <taxon>Listeriaceae</taxon>
        <taxon>Listeria</taxon>
    </lineage>
</organism>
<dbReference type="NCBIfam" id="TIGR01167">
    <property type="entry name" value="LPXTG_anchor"/>
    <property type="match status" value="1"/>
</dbReference>
<keyword evidence="1" id="KW-0677">Repeat</keyword>
<evidence type="ECO:0000256" key="2">
    <source>
        <dbReference type="SAM" id="Phobius"/>
    </source>
</evidence>
<accession>A0A829RAC5</accession>
<reference evidence="4 5" key="1">
    <citation type="submission" date="2012-12" db="EMBL/GenBank/DDBJ databases">
        <title>Novel taxa of Listeriaceae from agricultural environments in the United States.</title>
        <authorList>
            <person name="den Bakker H.C."/>
            <person name="Allred A."/>
            <person name="Warchocki S."/>
            <person name="Wright E.M."/>
            <person name="Burrell A."/>
            <person name="Nightingale K.K."/>
            <person name="Kephart D."/>
            <person name="Wiedmann M."/>
        </authorList>
    </citation>
    <scope>NUCLEOTIDE SEQUENCE [LARGE SCALE GENOMIC DNA]</scope>
    <source>
        <strain evidence="4 5">FSL F6-1183</strain>
    </source>
</reference>
<dbReference type="RefSeq" id="WP_159099823.1">
    <property type="nucleotide sequence ID" value="NZ_AODG01000004.1"/>
</dbReference>
<evidence type="ECO:0000256" key="1">
    <source>
        <dbReference type="ARBA" id="ARBA00022737"/>
    </source>
</evidence>